<feature type="compositionally biased region" description="Basic and acidic residues" evidence="1">
    <location>
        <begin position="99"/>
        <end position="109"/>
    </location>
</feature>
<dbReference type="Proteomes" id="UP000799444">
    <property type="component" value="Unassembled WGS sequence"/>
</dbReference>
<sequence length="109" mass="11817">MHVVQYQRNEYGVGNEYAFDVVIFDNAKKQIGKVQKVAVDSSTKALSVSSELPYMVVVVADGNDEAPVKFSYGGQAWQNDDASHQSTLGTGAENGYESGNRKGDMGFNC</sequence>
<name>A0A9P4QM95_9PLEO</name>
<protein>
    <submittedName>
        <fullName evidence="2">Uncharacterized protein</fullName>
    </submittedName>
</protein>
<proteinExistence type="predicted"/>
<feature type="region of interest" description="Disordered" evidence="1">
    <location>
        <begin position="81"/>
        <end position="109"/>
    </location>
</feature>
<gene>
    <name evidence="2" type="ORF">EJ04DRAFT_517195</name>
</gene>
<comment type="caution">
    <text evidence="2">The sequence shown here is derived from an EMBL/GenBank/DDBJ whole genome shotgun (WGS) entry which is preliminary data.</text>
</comment>
<dbReference type="OrthoDB" id="3718055at2759"/>
<dbReference type="EMBL" id="ML996326">
    <property type="protein sequence ID" value="KAF2727549.1"/>
    <property type="molecule type" value="Genomic_DNA"/>
</dbReference>
<reference evidence="2" key="1">
    <citation type="journal article" date="2020" name="Stud. Mycol.">
        <title>101 Dothideomycetes genomes: a test case for predicting lifestyles and emergence of pathogens.</title>
        <authorList>
            <person name="Haridas S."/>
            <person name="Albert R."/>
            <person name="Binder M."/>
            <person name="Bloem J."/>
            <person name="Labutti K."/>
            <person name="Salamov A."/>
            <person name="Andreopoulos B."/>
            <person name="Baker S."/>
            <person name="Barry K."/>
            <person name="Bills G."/>
            <person name="Bluhm B."/>
            <person name="Cannon C."/>
            <person name="Castanera R."/>
            <person name="Culley D."/>
            <person name="Daum C."/>
            <person name="Ezra D."/>
            <person name="Gonzalez J."/>
            <person name="Henrissat B."/>
            <person name="Kuo A."/>
            <person name="Liang C."/>
            <person name="Lipzen A."/>
            <person name="Lutzoni F."/>
            <person name="Magnuson J."/>
            <person name="Mondo S."/>
            <person name="Nolan M."/>
            <person name="Ohm R."/>
            <person name="Pangilinan J."/>
            <person name="Park H.-J."/>
            <person name="Ramirez L."/>
            <person name="Alfaro M."/>
            <person name="Sun H."/>
            <person name="Tritt A."/>
            <person name="Yoshinaga Y."/>
            <person name="Zwiers L.-H."/>
            <person name="Turgeon B."/>
            <person name="Goodwin S."/>
            <person name="Spatafora J."/>
            <person name="Crous P."/>
            <person name="Grigoriev I."/>
        </authorList>
    </citation>
    <scope>NUCLEOTIDE SEQUENCE</scope>
    <source>
        <strain evidence="2">CBS 125425</strain>
    </source>
</reference>
<evidence type="ECO:0000313" key="3">
    <source>
        <dbReference type="Proteomes" id="UP000799444"/>
    </source>
</evidence>
<keyword evidence="3" id="KW-1185">Reference proteome</keyword>
<evidence type="ECO:0000256" key="1">
    <source>
        <dbReference type="SAM" id="MobiDB-lite"/>
    </source>
</evidence>
<organism evidence="2 3">
    <name type="scientific">Polyplosphaeria fusca</name>
    <dbReference type="NCBI Taxonomy" id="682080"/>
    <lineage>
        <taxon>Eukaryota</taxon>
        <taxon>Fungi</taxon>
        <taxon>Dikarya</taxon>
        <taxon>Ascomycota</taxon>
        <taxon>Pezizomycotina</taxon>
        <taxon>Dothideomycetes</taxon>
        <taxon>Pleosporomycetidae</taxon>
        <taxon>Pleosporales</taxon>
        <taxon>Tetraplosphaeriaceae</taxon>
        <taxon>Polyplosphaeria</taxon>
    </lineage>
</organism>
<dbReference type="AlphaFoldDB" id="A0A9P4QM95"/>
<accession>A0A9P4QM95</accession>
<evidence type="ECO:0000313" key="2">
    <source>
        <dbReference type="EMBL" id="KAF2727549.1"/>
    </source>
</evidence>